<keyword evidence="14" id="KW-1185">Reference proteome</keyword>
<evidence type="ECO:0000256" key="1">
    <source>
        <dbReference type="ARBA" id="ARBA00004239"/>
    </source>
</evidence>
<evidence type="ECO:0000256" key="9">
    <source>
        <dbReference type="RuleBase" id="RU363034"/>
    </source>
</evidence>
<dbReference type="InterPro" id="IPR009003">
    <property type="entry name" value="Peptidase_S1_PA"/>
</dbReference>
<keyword evidence="3" id="KW-0964">Secreted</keyword>
<evidence type="ECO:0000256" key="11">
    <source>
        <dbReference type="SAM" id="SignalP"/>
    </source>
</evidence>
<dbReference type="OrthoDB" id="60866at2759"/>
<feature type="compositionally biased region" description="Acidic residues" evidence="10">
    <location>
        <begin position="253"/>
        <end position="271"/>
    </location>
</feature>
<evidence type="ECO:0000313" key="13">
    <source>
        <dbReference type="EMBL" id="CAG5089287.1"/>
    </source>
</evidence>
<evidence type="ECO:0000256" key="5">
    <source>
        <dbReference type="ARBA" id="ARBA00022801"/>
    </source>
</evidence>
<dbReference type="InterPro" id="IPR033116">
    <property type="entry name" value="TRYPSIN_SER"/>
</dbReference>
<organism evidence="13 14">
    <name type="scientific">Cotesia congregata</name>
    <name type="common">Parasitoid wasp</name>
    <name type="synonym">Apanteles congregatus</name>
    <dbReference type="NCBI Taxonomy" id="51543"/>
    <lineage>
        <taxon>Eukaryota</taxon>
        <taxon>Metazoa</taxon>
        <taxon>Ecdysozoa</taxon>
        <taxon>Arthropoda</taxon>
        <taxon>Hexapoda</taxon>
        <taxon>Insecta</taxon>
        <taxon>Pterygota</taxon>
        <taxon>Neoptera</taxon>
        <taxon>Endopterygota</taxon>
        <taxon>Hymenoptera</taxon>
        <taxon>Apocrita</taxon>
        <taxon>Ichneumonoidea</taxon>
        <taxon>Braconidae</taxon>
        <taxon>Microgastrinae</taxon>
        <taxon>Cotesia</taxon>
    </lineage>
</organism>
<keyword evidence="5 9" id="KW-0378">Hydrolase</keyword>
<dbReference type="AlphaFoldDB" id="A0A8J2HCV4"/>
<protein>
    <recommendedName>
        <fullName evidence="8">chymotrypsin</fullName>
        <ecNumber evidence="8">3.4.21.1</ecNumber>
    </recommendedName>
</protein>
<keyword evidence="4 9" id="KW-0645">Protease</keyword>
<dbReference type="PRINTS" id="PR00722">
    <property type="entry name" value="CHYMOTRYPSIN"/>
</dbReference>
<dbReference type="PROSITE" id="PS00134">
    <property type="entry name" value="TRYPSIN_HIS"/>
    <property type="match status" value="1"/>
</dbReference>
<dbReference type="EC" id="3.4.21.1" evidence="8"/>
<evidence type="ECO:0000256" key="3">
    <source>
        <dbReference type="ARBA" id="ARBA00022525"/>
    </source>
</evidence>
<comment type="caution">
    <text evidence="13">The sequence shown here is derived from an EMBL/GenBank/DDBJ whole genome shotgun (WGS) entry which is preliminary data.</text>
</comment>
<evidence type="ECO:0000256" key="7">
    <source>
        <dbReference type="ARBA" id="ARBA00023157"/>
    </source>
</evidence>
<keyword evidence="6 9" id="KW-0720">Serine protease</keyword>
<dbReference type="GO" id="GO:0005576">
    <property type="term" value="C:extracellular region"/>
    <property type="evidence" value="ECO:0007669"/>
    <property type="project" value="UniProtKB-SubCell"/>
</dbReference>
<dbReference type="PROSITE" id="PS00135">
    <property type="entry name" value="TRYPSIN_SER"/>
    <property type="match status" value="1"/>
</dbReference>
<reference evidence="13" key="1">
    <citation type="submission" date="2021-04" db="EMBL/GenBank/DDBJ databases">
        <authorList>
            <person name="Chebbi M.A.C M."/>
        </authorList>
    </citation>
    <scope>NUCLEOTIDE SEQUENCE</scope>
</reference>
<dbReference type="SUPFAM" id="SSF50494">
    <property type="entry name" value="Trypsin-like serine proteases"/>
    <property type="match status" value="1"/>
</dbReference>
<evidence type="ECO:0000256" key="6">
    <source>
        <dbReference type="ARBA" id="ARBA00022825"/>
    </source>
</evidence>
<dbReference type="InterPro" id="IPR050430">
    <property type="entry name" value="Peptidase_S1"/>
</dbReference>
<evidence type="ECO:0000256" key="4">
    <source>
        <dbReference type="ARBA" id="ARBA00022670"/>
    </source>
</evidence>
<comment type="subcellular location">
    <subcellularLocation>
        <location evidence="1">Secreted</location>
        <location evidence="1">Extracellular space</location>
    </subcellularLocation>
</comment>
<dbReference type="CDD" id="cd00190">
    <property type="entry name" value="Tryp_SPc"/>
    <property type="match status" value="1"/>
</dbReference>
<dbReference type="GO" id="GO:0004252">
    <property type="term" value="F:serine-type endopeptidase activity"/>
    <property type="evidence" value="ECO:0007669"/>
    <property type="project" value="UniProtKB-EC"/>
</dbReference>
<dbReference type="InterPro" id="IPR043504">
    <property type="entry name" value="Peptidase_S1_PA_chymotrypsin"/>
</dbReference>
<gene>
    <name evidence="13" type="ORF">HICCMSTLAB_LOCUS5177</name>
</gene>
<feature type="domain" description="Peptidase S1" evidence="12">
    <location>
        <begin position="31"/>
        <end position="250"/>
    </location>
</feature>
<dbReference type="SMART" id="SM00020">
    <property type="entry name" value="Tryp_SPc"/>
    <property type="match status" value="1"/>
</dbReference>
<dbReference type="InterPro" id="IPR001254">
    <property type="entry name" value="Trypsin_dom"/>
</dbReference>
<evidence type="ECO:0000256" key="8">
    <source>
        <dbReference type="ARBA" id="ARBA00044036"/>
    </source>
</evidence>
<evidence type="ECO:0000259" key="12">
    <source>
        <dbReference type="PROSITE" id="PS50240"/>
    </source>
</evidence>
<sequence length="271" mass="30266">MSPCQAVIFSLSICFINCLQTYGQRNEHPKIVGGNYADEGQFPYQVSLRIKNRHFCGGSIINHRWILTAAHCLRNFNDTAIKVVTGSTKLDEGGNWYQSVRIVPHERYSSLFIRNDIGLIEVDEDIEFSDNVKPVDLPTGNFDKSDYPAYLSGWGKTNYPGSIPNELQYIKLTVIDQKQCRNFSMRVTSTNICTLNGRGEGACHGDSGGPLVADGVQIGVVSWGIPCAKNKPDVFTRVHSYLEWIKETTGAESESESESNTDTFDFIDDDF</sequence>
<feature type="region of interest" description="Disordered" evidence="10">
    <location>
        <begin position="249"/>
        <end position="271"/>
    </location>
</feature>
<keyword evidence="11" id="KW-0732">Signal</keyword>
<dbReference type="InterPro" id="IPR018114">
    <property type="entry name" value="TRYPSIN_HIS"/>
</dbReference>
<keyword evidence="7" id="KW-1015">Disulfide bond</keyword>
<dbReference type="PANTHER" id="PTHR24276:SF96">
    <property type="entry name" value="PEPTIDASE S1 DOMAIN-CONTAINING PROTEIN"/>
    <property type="match status" value="1"/>
</dbReference>
<dbReference type="Pfam" id="PF00089">
    <property type="entry name" value="Trypsin"/>
    <property type="match status" value="1"/>
</dbReference>
<feature type="signal peptide" evidence="11">
    <location>
        <begin position="1"/>
        <end position="23"/>
    </location>
</feature>
<dbReference type="FunFam" id="2.40.10.10:FF:000047">
    <property type="entry name" value="Trypsin eta"/>
    <property type="match status" value="1"/>
</dbReference>
<accession>A0A8J2HCV4</accession>
<comment type="similarity">
    <text evidence="2">Belongs to the peptidase S1 family.</text>
</comment>
<evidence type="ECO:0000313" key="14">
    <source>
        <dbReference type="Proteomes" id="UP000786811"/>
    </source>
</evidence>
<name>A0A8J2HCV4_COTCN</name>
<feature type="chain" id="PRO_5035202712" description="chymotrypsin" evidence="11">
    <location>
        <begin position="24"/>
        <end position="271"/>
    </location>
</feature>
<dbReference type="InterPro" id="IPR001314">
    <property type="entry name" value="Peptidase_S1A"/>
</dbReference>
<dbReference type="Gene3D" id="2.40.10.10">
    <property type="entry name" value="Trypsin-like serine proteases"/>
    <property type="match status" value="2"/>
</dbReference>
<evidence type="ECO:0000256" key="2">
    <source>
        <dbReference type="ARBA" id="ARBA00007664"/>
    </source>
</evidence>
<dbReference type="GO" id="GO:0016485">
    <property type="term" value="P:protein processing"/>
    <property type="evidence" value="ECO:0007669"/>
    <property type="project" value="UniProtKB-ARBA"/>
</dbReference>
<dbReference type="PROSITE" id="PS50240">
    <property type="entry name" value="TRYPSIN_DOM"/>
    <property type="match status" value="1"/>
</dbReference>
<evidence type="ECO:0000256" key="10">
    <source>
        <dbReference type="SAM" id="MobiDB-lite"/>
    </source>
</evidence>
<dbReference type="PANTHER" id="PTHR24276">
    <property type="entry name" value="POLYSERASE-RELATED"/>
    <property type="match status" value="1"/>
</dbReference>
<dbReference type="EMBL" id="CAJNRD030001119">
    <property type="protein sequence ID" value="CAG5089287.1"/>
    <property type="molecule type" value="Genomic_DNA"/>
</dbReference>
<dbReference type="Proteomes" id="UP000786811">
    <property type="component" value="Unassembled WGS sequence"/>
</dbReference>
<proteinExistence type="inferred from homology"/>